<evidence type="ECO:0000256" key="3">
    <source>
        <dbReference type="ARBA" id="ARBA00022722"/>
    </source>
</evidence>
<name>W8JQ07_9CHLA</name>
<proteinExistence type="inferred from homology"/>
<dbReference type="GO" id="GO:0008270">
    <property type="term" value="F:zinc ion binding"/>
    <property type="evidence" value="ECO:0007669"/>
    <property type="project" value="UniProtKB-UniRule"/>
</dbReference>
<dbReference type="EMBL" id="CP006571">
    <property type="protein sequence ID" value="AHK62938.1"/>
    <property type="molecule type" value="Genomic_DNA"/>
</dbReference>
<sequence length="161" mass="18612">MTALKKSLTKVYAYNRQKDVSICLRSVKKLVICCLQYWGITTDQVFIYFLEDEDLAHLHNEVFADPSLTDTITLPLDSPQSQATPHILGEAFISPKAAQRFLKHRANDPEALHEEISRYIIHSLLHMIGYDDQTPEERKKMRVKENQALCMLREKQALLIN</sequence>
<dbReference type="KEGG" id="cav:M832_00660"/>
<feature type="binding site" evidence="8">
    <location>
        <position position="132"/>
    </location>
    <ligand>
        <name>Zn(2+)</name>
        <dbReference type="ChEBI" id="CHEBI:29105"/>
        <note>catalytic</note>
    </ligand>
</feature>
<evidence type="ECO:0000256" key="2">
    <source>
        <dbReference type="ARBA" id="ARBA00022490"/>
    </source>
</evidence>
<evidence type="ECO:0000256" key="5">
    <source>
        <dbReference type="ARBA" id="ARBA00022759"/>
    </source>
</evidence>
<dbReference type="NCBIfam" id="TIGR00043">
    <property type="entry name" value="rRNA maturation RNase YbeY"/>
    <property type="match status" value="1"/>
</dbReference>
<keyword evidence="7 8" id="KW-0862">Zinc</keyword>
<dbReference type="eggNOG" id="COG0319">
    <property type="taxonomic scope" value="Bacteria"/>
</dbReference>
<keyword evidence="2 8" id="KW-0963">Cytoplasm</keyword>
<dbReference type="GO" id="GO:0004521">
    <property type="term" value="F:RNA endonuclease activity"/>
    <property type="evidence" value="ECO:0007669"/>
    <property type="project" value="UniProtKB-UniRule"/>
</dbReference>
<dbReference type="Gene3D" id="3.40.390.30">
    <property type="entry name" value="Metalloproteases ('zincins'), catalytic domain"/>
    <property type="match status" value="1"/>
</dbReference>
<evidence type="ECO:0000256" key="7">
    <source>
        <dbReference type="ARBA" id="ARBA00022833"/>
    </source>
</evidence>
<comment type="function">
    <text evidence="8">Single strand-specific metallo-endoribonuclease involved in late-stage 70S ribosome quality control and in maturation of the 3' terminus of the 16S rRNA.</text>
</comment>
<comment type="subcellular location">
    <subcellularLocation>
        <location evidence="8">Cytoplasm</location>
    </subcellularLocation>
</comment>
<dbReference type="RefSeq" id="WP_174362026.1">
    <property type="nucleotide sequence ID" value="NZ_CP006571.1"/>
</dbReference>
<dbReference type="HOGENOM" id="CLU_106710_2_0_0"/>
<keyword evidence="4 8" id="KW-0479">Metal-binding</keyword>
<dbReference type="InterPro" id="IPR002036">
    <property type="entry name" value="YbeY"/>
</dbReference>
<dbReference type="GO" id="GO:0005737">
    <property type="term" value="C:cytoplasm"/>
    <property type="evidence" value="ECO:0007669"/>
    <property type="project" value="UniProtKB-SubCell"/>
</dbReference>
<dbReference type="GO" id="GO:0006364">
    <property type="term" value="P:rRNA processing"/>
    <property type="evidence" value="ECO:0007669"/>
    <property type="project" value="UniProtKB-UniRule"/>
</dbReference>
<feature type="binding site" evidence="8">
    <location>
        <position position="126"/>
    </location>
    <ligand>
        <name>Zn(2+)</name>
        <dbReference type="ChEBI" id="CHEBI:29105"/>
        <note>catalytic</note>
    </ligand>
</feature>
<evidence type="ECO:0000256" key="4">
    <source>
        <dbReference type="ARBA" id="ARBA00022723"/>
    </source>
</evidence>
<dbReference type="EC" id="3.1.-.-" evidence="8"/>
<protein>
    <recommendedName>
        <fullName evidence="8">Endoribonuclease YbeY</fullName>
        <ecNumber evidence="8">3.1.-.-</ecNumber>
    </recommendedName>
</protein>
<gene>
    <name evidence="8 9" type="primary">ybeY</name>
    <name evidence="9" type="ORF">M832_00660</name>
</gene>
<dbReference type="SUPFAM" id="SSF55486">
    <property type="entry name" value="Metalloproteases ('zincins'), catalytic domain"/>
    <property type="match status" value="1"/>
</dbReference>
<dbReference type="HAMAP" id="MF_00009">
    <property type="entry name" value="Endoribonucl_YbeY"/>
    <property type="match status" value="1"/>
</dbReference>
<comment type="cofactor">
    <cofactor evidence="8">
        <name>Zn(2+)</name>
        <dbReference type="ChEBI" id="CHEBI:29105"/>
    </cofactor>
    <text evidence="8">Binds 1 zinc ion.</text>
</comment>
<keyword evidence="6 8" id="KW-0378">Hydrolase</keyword>
<comment type="similarity">
    <text evidence="1 8">Belongs to the endoribonuclease YbeY family.</text>
</comment>
<dbReference type="Proteomes" id="UP000019433">
    <property type="component" value="Chromosome"/>
</dbReference>
<dbReference type="STRING" id="1229831.M832_00660"/>
<evidence type="ECO:0000256" key="8">
    <source>
        <dbReference type="HAMAP-Rule" id="MF_00009"/>
    </source>
</evidence>
<evidence type="ECO:0000256" key="6">
    <source>
        <dbReference type="ARBA" id="ARBA00022801"/>
    </source>
</evidence>
<dbReference type="Pfam" id="PF02130">
    <property type="entry name" value="YbeY"/>
    <property type="match status" value="1"/>
</dbReference>
<organism evidence="9 10">
    <name type="scientific">Chlamydia avium 10DC88</name>
    <dbReference type="NCBI Taxonomy" id="1229831"/>
    <lineage>
        <taxon>Bacteria</taxon>
        <taxon>Pseudomonadati</taxon>
        <taxon>Chlamydiota</taxon>
        <taxon>Chlamydiia</taxon>
        <taxon>Chlamydiales</taxon>
        <taxon>Chlamydiaceae</taxon>
        <taxon>Chlamydia/Chlamydophila group</taxon>
        <taxon>Chlamydia</taxon>
    </lineage>
</organism>
<dbReference type="GO" id="GO:0004222">
    <property type="term" value="F:metalloendopeptidase activity"/>
    <property type="evidence" value="ECO:0007669"/>
    <property type="project" value="InterPro"/>
</dbReference>
<keyword evidence="5 8" id="KW-0255">Endonuclease</keyword>
<evidence type="ECO:0000256" key="1">
    <source>
        <dbReference type="ARBA" id="ARBA00010875"/>
    </source>
</evidence>
<keyword evidence="3 8" id="KW-0540">Nuclease</keyword>
<evidence type="ECO:0000313" key="9">
    <source>
        <dbReference type="EMBL" id="AHK62938.1"/>
    </source>
</evidence>
<keyword evidence="8" id="KW-0690">Ribosome biogenesis</keyword>
<dbReference type="AlphaFoldDB" id="W8JQ07"/>
<feature type="binding site" evidence="8">
    <location>
        <position position="122"/>
    </location>
    <ligand>
        <name>Zn(2+)</name>
        <dbReference type="ChEBI" id="CHEBI:29105"/>
        <note>catalytic</note>
    </ligand>
</feature>
<reference evidence="9 10" key="1">
    <citation type="journal article" date="2014" name="Syst. Appl. Microbiol.">
        <title>Evidence for the existence of two new members of the family Chlamydiaceae and proposal of Chlamydia avium sp. nov. and Chlamydia gallinacea sp. nov.</title>
        <authorList>
            <person name="Sachse K."/>
            <person name="Laroucau K."/>
            <person name="Riege K."/>
            <person name="Wehner S."/>
            <person name="Dilcher M."/>
            <person name="Creasy H.H."/>
            <person name="Weidmann M."/>
            <person name="Myers G."/>
            <person name="Vorimore F."/>
            <person name="Vicari N."/>
            <person name="Magnino S."/>
            <person name="Liebler-Tenorio E."/>
            <person name="Ruettger A."/>
            <person name="Bavoil P.M."/>
            <person name="Hufert F.T."/>
            <person name="Rossello-Mora R."/>
            <person name="Marz M."/>
        </authorList>
    </citation>
    <scope>NUCLEOTIDE SEQUENCE [LARGE SCALE GENOMIC DNA]</scope>
    <source>
        <strain evidence="9 10">10DC88</strain>
    </source>
</reference>
<dbReference type="PATRIC" id="fig|1229831.3.peg.67"/>
<accession>W8JQ07</accession>
<keyword evidence="8" id="KW-0698">rRNA processing</keyword>
<dbReference type="InterPro" id="IPR023091">
    <property type="entry name" value="MetalPrtase_cat_dom_sf_prd"/>
</dbReference>
<evidence type="ECO:0000313" key="10">
    <source>
        <dbReference type="Proteomes" id="UP000019433"/>
    </source>
</evidence>